<keyword evidence="13" id="KW-0009">Actin-binding</keyword>
<evidence type="ECO:0000313" key="18">
    <source>
        <dbReference type="EMBL" id="KAF4477605.1"/>
    </source>
</evidence>
<dbReference type="SUPFAM" id="SSF50044">
    <property type="entry name" value="SH3-domain"/>
    <property type="match status" value="3"/>
</dbReference>
<comment type="subcellular location">
    <subcellularLocation>
        <location evidence="3">Cell membrane</location>
        <topology evidence="3">Peripheral membrane protein</topology>
        <orientation evidence="3">Cytoplasmic side</orientation>
    </subcellularLocation>
    <subcellularLocation>
        <location evidence="2">Cytoplasm</location>
        <location evidence="2">Cytoskeleton</location>
        <location evidence="2">Actin patch</location>
    </subcellularLocation>
    <subcellularLocation>
        <location evidence="1">Endosome membrane</location>
        <topology evidence="1">Peripheral membrane protein</topology>
        <orientation evidence="1">Cytoplasmic side</orientation>
    </subcellularLocation>
</comment>
<dbReference type="PANTHER" id="PTHR15735:SF19">
    <property type="entry name" value="ACTIN CYTOSKELETON-REGULATORY COMPLEX PROTEIN SLA1"/>
    <property type="match status" value="1"/>
</dbReference>
<feature type="region of interest" description="Disordered" evidence="16">
    <location>
        <begin position="1142"/>
        <end position="1177"/>
    </location>
</feature>
<keyword evidence="7" id="KW-1003">Cell membrane</keyword>
<evidence type="ECO:0000256" key="3">
    <source>
        <dbReference type="ARBA" id="ARBA00004413"/>
    </source>
</evidence>
<dbReference type="Pfam" id="PF24081">
    <property type="entry name" value="PH_SLA1"/>
    <property type="match status" value="1"/>
</dbReference>
<dbReference type="PANTHER" id="PTHR15735">
    <property type="entry name" value="FCH AND DOUBLE SH3 DOMAINS PROTEIN"/>
    <property type="match status" value="1"/>
</dbReference>
<evidence type="ECO:0000256" key="13">
    <source>
        <dbReference type="ARBA" id="ARBA00023203"/>
    </source>
</evidence>
<feature type="compositionally biased region" description="Low complexity" evidence="16">
    <location>
        <begin position="1149"/>
        <end position="1163"/>
    </location>
</feature>
<dbReference type="PROSITE" id="PS50002">
    <property type="entry name" value="SH3"/>
    <property type="match status" value="3"/>
</dbReference>
<feature type="domain" description="SH3" evidence="17">
    <location>
        <begin position="103"/>
        <end position="170"/>
    </location>
</feature>
<evidence type="ECO:0000256" key="4">
    <source>
        <dbReference type="ARBA" id="ARBA00007948"/>
    </source>
</evidence>
<evidence type="ECO:0000313" key="19">
    <source>
        <dbReference type="Proteomes" id="UP000011096"/>
    </source>
</evidence>
<dbReference type="SMART" id="SM00326">
    <property type="entry name" value="SH3"/>
    <property type="match status" value="3"/>
</dbReference>
<dbReference type="InterPro" id="IPR035800">
    <property type="entry name" value="Sla1_SH3_1"/>
</dbReference>
<dbReference type="GO" id="GO:0006897">
    <property type="term" value="P:endocytosis"/>
    <property type="evidence" value="ECO:0007669"/>
    <property type="project" value="UniProtKB-KW"/>
</dbReference>
<keyword evidence="11" id="KW-0967">Endosome</keyword>
<protein>
    <recommendedName>
        <fullName evidence="5">Actin cytoskeleton-regulatory complex protein SLA1</fullName>
    </recommendedName>
</protein>
<gene>
    <name evidence="18" type="primary">sla1-0</name>
    <name evidence="18" type="ORF">CGGC5_v013828</name>
</gene>
<evidence type="ECO:0000256" key="1">
    <source>
        <dbReference type="ARBA" id="ARBA00004125"/>
    </source>
</evidence>
<evidence type="ECO:0000256" key="10">
    <source>
        <dbReference type="ARBA" id="ARBA00022737"/>
    </source>
</evidence>
<dbReference type="GO" id="GO:0003779">
    <property type="term" value="F:actin binding"/>
    <property type="evidence" value="ECO:0007669"/>
    <property type="project" value="UniProtKB-KW"/>
</dbReference>
<feature type="region of interest" description="Disordered" evidence="16">
    <location>
        <begin position="286"/>
        <end position="331"/>
    </location>
</feature>
<dbReference type="CDD" id="cd11775">
    <property type="entry name" value="SH3_Sla1p_3"/>
    <property type="match status" value="1"/>
</dbReference>
<dbReference type="CDD" id="cd11774">
    <property type="entry name" value="SH3_Sla1p_2"/>
    <property type="match status" value="1"/>
</dbReference>
<dbReference type="InterPro" id="IPR036028">
    <property type="entry name" value="SH3-like_dom_sf"/>
</dbReference>
<evidence type="ECO:0000256" key="11">
    <source>
        <dbReference type="ARBA" id="ARBA00022753"/>
    </source>
</evidence>
<feature type="compositionally biased region" description="Pro residues" evidence="16">
    <location>
        <begin position="61"/>
        <end position="75"/>
    </location>
</feature>
<comment type="similarity">
    <text evidence="4">Belongs to the SLA1 family.</text>
</comment>
<evidence type="ECO:0000259" key="17">
    <source>
        <dbReference type="PROSITE" id="PS50002"/>
    </source>
</evidence>
<feature type="compositionally biased region" description="Gly residues" evidence="16">
    <location>
        <begin position="775"/>
        <end position="788"/>
    </location>
</feature>
<dbReference type="InterPro" id="IPR013761">
    <property type="entry name" value="SAM/pointed_sf"/>
</dbReference>
<dbReference type="PRINTS" id="PR00452">
    <property type="entry name" value="SH3DOMAIN"/>
</dbReference>
<evidence type="ECO:0000256" key="7">
    <source>
        <dbReference type="ARBA" id="ARBA00022475"/>
    </source>
</evidence>
<dbReference type="GO" id="GO:0030479">
    <property type="term" value="C:actin cortical patch"/>
    <property type="evidence" value="ECO:0007669"/>
    <property type="project" value="UniProtKB-SubCell"/>
</dbReference>
<comment type="caution">
    <text evidence="18">The sequence shown here is derived from an EMBL/GenBank/DDBJ whole genome shotgun (WGS) entry which is preliminary data.</text>
</comment>
<organism evidence="18 19">
    <name type="scientific">Colletotrichum fructicola (strain Nara gc5)</name>
    <name type="common">Anthracnose fungus</name>
    <name type="synonym">Colletotrichum gloeosporioides (strain Nara gc5)</name>
    <dbReference type="NCBI Taxonomy" id="1213859"/>
    <lineage>
        <taxon>Eukaryota</taxon>
        <taxon>Fungi</taxon>
        <taxon>Dikarya</taxon>
        <taxon>Ascomycota</taxon>
        <taxon>Pezizomycotina</taxon>
        <taxon>Sordariomycetes</taxon>
        <taxon>Hypocreomycetidae</taxon>
        <taxon>Glomerellales</taxon>
        <taxon>Glomerellaceae</taxon>
        <taxon>Colletotrichum</taxon>
        <taxon>Colletotrichum gloeosporioides species complex</taxon>
    </lineage>
</organism>
<feature type="compositionally biased region" description="Basic and acidic residues" evidence="16">
    <location>
        <begin position="764"/>
        <end position="773"/>
    </location>
</feature>
<dbReference type="GeneID" id="43611206"/>
<feature type="compositionally biased region" description="Basic and acidic residues" evidence="16">
    <location>
        <begin position="595"/>
        <end position="607"/>
    </location>
</feature>
<dbReference type="GO" id="GO:0043130">
    <property type="term" value="F:ubiquitin binding"/>
    <property type="evidence" value="ECO:0007669"/>
    <property type="project" value="InterPro"/>
</dbReference>
<evidence type="ECO:0000256" key="14">
    <source>
        <dbReference type="ARBA" id="ARBA00023212"/>
    </source>
</evidence>
<evidence type="ECO:0000256" key="8">
    <source>
        <dbReference type="ARBA" id="ARBA00022490"/>
    </source>
</evidence>
<feature type="domain" description="SH3" evidence="17">
    <location>
        <begin position="471"/>
        <end position="533"/>
    </location>
</feature>
<reference evidence="18 19" key="2">
    <citation type="submission" date="2020-04" db="EMBL/GenBank/DDBJ databases">
        <title>Genome sequencing and assembly of multiple isolates from the Colletotrichum gloeosporioides species complex.</title>
        <authorList>
            <person name="Gan P."/>
            <person name="Shirasu K."/>
        </authorList>
    </citation>
    <scope>NUCLEOTIDE SEQUENCE [LARGE SCALE GENOMIC DNA]</scope>
    <source>
        <strain evidence="18 19">Nara gc5</strain>
    </source>
</reference>
<dbReference type="Gene3D" id="1.10.150.50">
    <property type="entry name" value="Transcription Factor, Ets-1"/>
    <property type="match status" value="1"/>
</dbReference>
<keyword evidence="12" id="KW-0472">Membrane</keyword>
<dbReference type="OrthoDB" id="26539at2759"/>
<feature type="compositionally biased region" description="Low complexity" evidence="16">
    <location>
        <begin position="956"/>
        <end position="967"/>
    </location>
</feature>
<dbReference type="Pfam" id="PF00018">
    <property type="entry name" value="SH3_1"/>
    <property type="match status" value="2"/>
</dbReference>
<evidence type="ECO:0000256" key="2">
    <source>
        <dbReference type="ARBA" id="ARBA00004134"/>
    </source>
</evidence>
<feature type="compositionally biased region" description="Low complexity" evidence="16">
    <location>
        <begin position="262"/>
        <end position="272"/>
    </location>
</feature>
<feature type="region of interest" description="Disordered" evidence="16">
    <location>
        <begin position="227"/>
        <end position="272"/>
    </location>
</feature>
<dbReference type="Gene3D" id="2.30.30.40">
    <property type="entry name" value="SH3 Domains"/>
    <property type="match status" value="3"/>
</dbReference>
<dbReference type="Pfam" id="PF03983">
    <property type="entry name" value="SHD1"/>
    <property type="match status" value="1"/>
</dbReference>
<feature type="region of interest" description="Disordered" evidence="16">
    <location>
        <begin position="53"/>
        <end position="80"/>
    </location>
</feature>
<keyword evidence="14" id="KW-0206">Cytoskeleton</keyword>
<proteinExistence type="inferred from homology"/>
<feature type="compositionally biased region" description="Low complexity" evidence="16">
    <location>
        <begin position="286"/>
        <end position="295"/>
    </location>
</feature>
<evidence type="ECO:0000256" key="5">
    <source>
        <dbReference type="ARBA" id="ARBA00020357"/>
    </source>
</evidence>
<dbReference type="InParanoid" id="A0A7J6IMU3"/>
<reference evidence="18 19" key="1">
    <citation type="submission" date="2012-08" db="EMBL/GenBank/DDBJ databases">
        <authorList>
            <person name="Gan P.H.P."/>
            <person name="Ikeda K."/>
            <person name="Irieda H."/>
            <person name="Narusaka M."/>
            <person name="O'Connell R.J."/>
            <person name="Narusaka Y."/>
            <person name="Takano Y."/>
            <person name="Kubo Y."/>
            <person name="Shirasu K."/>
        </authorList>
    </citation>
    <scope>NUCLEOTIDE SEQUENCE [LARGE SCALE GENOMIC DNA]</scope>
    <source>
        <strain evidence="18 19">Nara gc5</strain>
    </source>
</reference>
<dbReference type="Proteomes" id="UP000011096">
    <property type="component" value="Unassembled WGS sequence"/>
</dbReference>
<dbReference type="AlphaFoldDB" id="A0A7J6IMU3"/>
<keyword evidence="19" id="KW-1185">Reference proteome</keyword>
<evidence type="ECO:0000256" key="9">
    <source>
        <dbReference type="ARBA" id="ARBA00022583"/>
    </source>
</evidence>
<dbReference type="InterPro" id="IPR013182">
    <property type="entry name" value="DUF1720"/>
</dbReference>
<accession>A0A7J6IMU3</accession>
<feature type="region of interest" description="Disordered" evidence="16">
    <location>
        <begin position="563"/>
        <end position="607"/>
    </location>
</feature>
<evidence type="ECO:0000256" key="15">
    <source>
        <dbReference type="PROSITE-ProRule" id="PRU00192"/>
    </source>
</evidence>
<feature type="compositionally biased region" description="Low complexity" evidence="16">
    <location>
        <begin position="988"/>
        <end position="999"/>
    </location>
</feature>
<dbReference type="FunFam" id="2.30.30.40:FF:000256">
    <property type="entry name" value="Actin cytoskeleton-regulatory complex protein SLA1"/>
    <property type="match status" value="1"/>
</dbReference>
<sequence length="1245" mass="132598">MGNVVSVADQPAASVTNITTPAIYTSAEPRYPESVLYTLFHDLRRCIRSNRAPSVSITPSPGSPAPSCEPSPTAPALPTDQQHIGPILMLPALPASIQACTMGFSGVCKAIYDYAPQAEGELAISDGDVLYILEKNAEDDWWKAKKKASADDEDEPEGLIPNNYVEEAQPIAKARALYEYTRQTDEELSFPEDALIDVYDTSDPDWILVGLDGDYGFVPSNYIEMGESEEAAPRPSPPPALPSRSSMPPAPGPDSNSERPESAYSASSAQPNNPAAALAGVIAGRSAPAPRAESPPISPQSPLSEPSDEEHVRSPALPARPISQVAPPPARILSQRSIDTHLYDNSPEVEEPPYRAPGGFHMYNINEMVSVMGKRKKMPTTLGVNLATGTILIAPERAQDGPSQEWTADKMTHYSREGKHVFLELVRPSKSVDFHAGAKDTAEEIVSALGELAGAVRAEGLREVILAGAGKAQKKGQVLYDFMAQGDDEVTVAIGDDVVIIDDTKSEEWWQVRRVKNGKEGVVPSSYIEITGSITPPPSNTGINAAKSTVEQNRLEEIRLTKEAVKAAQRDSSQQRSKRENGRGEGSGQGRSGKSKPDPSKVRTWTDRSKSFSVDAQFLGLKDGKINLHKMNGVKIAVPVAKMSVGDLEYVERITGISLDEDKPLSNVKKARAASQAGAARDSASGGIGASVGPPQKPEYDWFQFFLSCDVAVGLCERYAQAFSKDSMDESVLPDVDASILRNLGLREGDIIKVMRTLDQKFGRVRGGDKSSAEGDGGSGGLFSGPGGALRNNTRKGRPAPAVQTSDVVDPKAFARKEDVPAEDASSKSPSSAPGPSPGQKSGFDDDAWDVKPAKQPQEPAAGSSPIPPVPAATQPPTQSVQQPVSQPVPSPQVPALTGSMQELSLLSTPLEPQRTAQPPAHNPTASQPLTPAQAPQPTGATPSFFATVRPNATSTQPPQQPVQRQRPTPPAATSSQGILMPPPPSRPLSAPQSAQPSAFAPPPLAPQMTGFQTPVAPPGQSMNEISQARLHQQFAMQQQQQQQQQMAQSQMNPYPVPQQQPIPGVMGFNAGMQQTGGQFMQSMQSMMTGATNQSPFADPQRPNQFNPMQAQPTGFPGQFGNNQTFNPQATGINSFLPPAMEPQRTGAPGFQSQQTGFQPQQTGFGGFNSLGGASSLAAPVQPLQPQKTGPPPPVRFGVTGDAKKIMAQPTGRRANLSQATPTNPFGALQTYCQVPHTWWEGSHA</sequence>
<dbReference type="GO" id="GO:0005886">
    <property type="term" value="C:plasma membrane"/>
    <property type="evidence" value="ECO:0007669"/>
    <property type="project" value="UniProtKB-SubCell"/>
</dbReference>
<dbReference type="Pfam" id="PF14604">
    <property type="entry name" value="SH3_9"/>
    <property type="match status" value="1"/>
</dbReference>
<feature type="compositionally biased region" description="Low complexity" evidence="16">
    <location>
        <begin position="827"/>
        <end position="842"/>
    </location>
</feature>
<feature type="region of interest" description="Disordered" evidence="16">
    <location>
        <begin position="764"/>
        <end position="1021"/>
    </location>
</feature>
<dbReference type="InterPro" id="IPR035821">
    <property type="entry name" value="Sla1_SH3_3"/>
</dbReference>
<keyword evidence="9" id="KW-0254">Endocytosis</keyword>
<feature type="compositionally biased region" description="Low complexity" evidence="16">
    <location>
        <begin position="924"/>
        <end position="943"/>
    </location>
</feature>
<feature type="domain" description="SH3" evidence="17">
    <location>
        <begin position="171"/>
        <end position="228"/>
    </location>
</feature>
<evidence type="ECO:0000256" key="6">
    <source>
        <dbReference type="ARBA" id="ARBA00022443"/>
    </source>
</evidence>
<keyword evidence="8" id="KW-0963">Cytoplasm</keyword>
<keyword evidence="10" id="KW-0677">Repeat</keyword>
<dbReference type="Pfam" id="PF08226">
    <property type="entry name" value="DUF1720"/>
    <property type="match status" value="1"/>
</dbReference>
<dbReference type="CDD" id="cd11773">
    <property type="entry name" value="SH3_Sla1p_1"/>
    <property type="match status" value="1"/>
</dbReference>
<dbReference type="InterPro" id="IPR001452">
    <property type="entry name" value="SH3_domain"/>
</dbReference>
<feature type="compositionally biased region" description="Polar residues" evidence="16">
    <location>
        <begin position="899"/>
        <end position="908"/>
    </location>
</feature>
<dbReference type="InterPro" id="IPR056996">
    <property type="entry name" value="PH_SLA1"/>
</dbReference>
<keyword evidence="6 15" id="KW-0728">SH3 domain</keyword>
<dbReference type="GO" id="GO:0042802">
    <property type="term" value="F:identical protein binding"/>
    <property type="evidence" value="ECO:0007669"/>
    <property type="project" value="InterPro"/>
</dbReference>
<dbReference type="FunCoup" id="A0A7J6IMU3">
    <property type="interactions" value="142"/>
</dbReference>
<name>A0A7J6IMU3_COLFN</name>
<dbReference type="Gene3D" id="2.30.30.700">
    <property type="entry name" value="SLA1 homology domain 1"/>
    <property type="match status" value="1"/>
</dbReference>
<evidence type="ECO:0000256" key="12">
    <source>
        <dbReference type="ARBA" id="ARBA00023136"/>
    </source>
</evidence>
<dbReference type="RefSeq" id="XP_031876511.2">
    <property type="nucleotide sequence ID" value="XM_032027077.2"/>
</dbReference>
<feature type="compositionally biased region" description="Low complexity" evidence="16">
    <location>
        <begin position="872"/>
        <end position="886"/>
    </location>
</feature>
<dbReference type="InterPro" id="IPR007131">
    <property type="entry name" value="SHD1"/>
</dbReference>
<dbReference type="GO" id="GO:0030674">
    <property type="term" value="F:protein-macromolecule adaptor activity"/>
    <property type="evidence" value="ECO:0007669"/>
    <property type="project" value="InterPro"/>
</dbReference>
<feature type="compositionally biased region" description="Basic and acidic residues" evidence="16">
    <location>
        <begin position="809"/>
        <end position="820"/>
    </location>
</feature>
<dbReference type="GO" id="GO:0010008">
    <property type="term" value="C:endosome membrane"/>
    <property type="evidence" value="ECO:0007669"/>
    <property type="project" value="UniProtKB-SubCell"/>
</dbReference>
<dbReference type="EMBL" id="ANPB02000008">
    <property type="protein sequence ID" value="KAF4477605.1"/>
    <property type="molecule type" value="Genomic_DNA"/>
</dbReference>
<evidence type="ECO:0000256" key="16">
    <source>
        <dbReference type="SAM" id="MobiDB-lite"/>
    </source>
</evidence>